<evidence type="ECO:0000313" key="1">
    <source>
        <dbReference type="EMBL" id="ARF73909.1"/>
    </source>
</evidence>
<dbReference type="AlphaFoldDB" id="A0ABC8BTX1"/>
<sequence length="92" mass="10392">MDLAEALDKAVAALKAPLEPTDREQGWTDDLRREIQEEISVNRSALRRHGHGLAKHLRPRLDEWMAHEGVQPGRLHGVVMNAQTHITAPHTH</sequence>
<dbReference type="EMBL" id="CP020563">
    <property type="protein sequence ID" value="ARF73909.1"/>
    <property type="molecule type" value="Genomic_DNA"/>
</dbReference>
<dbReference type="KEGG" id="kab:B7C62_17810"/>
<dbReference type="Proteomes" id="UP000192251">
    <property type="component" value="Chromosome"/>
</dbReference>
<accession>A0ABC8BTX1</accession>
<gene>
    <name evidence="1" type="ORF">B7C62_17810</name>
</gene>
<proteinExistence type="predicted"/>
<evidence type="ECO:0000313" key="2">
    <source>
        <dbReference type="Proteomes" id="UP000192251"/>
    </source>
</evidence>
<reference evidence="1 2" key="1">
    <citation type="submission" date="2017-04" db="EMBL/GenBank/DDBJ databases">
        <title>The complete genome sequence of Streptomyces albolongus YIM 101047, the producer of novel bafilomycins and novel odoriferous sesquiterpenoids.</title>
        <authorList>
            <person name="Yin M."/>
            <person name="Jiang Y."/>
        </authorList>
    </citation>
    <scope>NUCLEOTIDE SEQUENCE [LARGE SCALE GENOMIC DNA]</scope>
    <source>
        <strain evidence="1 2">YIM 101047</strain>
    </source>
</reference>
<name>A0ABC8BTX1_9ACTN</name>
<keyword evidence="2" id="KW-1185">Reference proteome</keyword>
<organism evidence="1 2">
    <name type="scientific">Kitasatospora albolonga</name>
    <dbReference type="NCBI Taxonomy" id="68173"/>
    <lineage>
        <taxon>Bacteria</taxon>
        <taxon>Bacillati</taxon>
        <taxon>Actinomycetota</taxon>
        <taxon>Actinomycetes</taxon>
        <taxon>Kitasatosporales</taxon>
        <taxon>Streptomycetaceae</taxon>
        <taxon>Kitasatospora</taxon>
    </lineage>
</organism>
<protein>
    <submittedName>
        <fullName evidence="1">Uncharacterized protein</fullName>
    </submittedName>
</protein>
<dbReference type="RefSeq" id="WP_084747747.1">
    <property type="nucleotide sequence ID" value="NZ_CP020563.1"/>
</dbReference>